<dbReference type="InterPro" id="IPR011053">
    <property type="entry name" value="Single_hybrid_motif"/>
</dbReference>
<evidence type="ECO:0000256" key="9">
    <source>
        <dbReference type="SAM" id="MobiDB-lite"/>
    </source>
</evidence>
<feature type="region of interest" description="Disordered" evidence="9">
    <location>
        <begin position="34"/>
        <end position="79"/>
    </location>
</feature>
<accession>A0A1I3UV83</accession>
<evidence type="ECO:0000256" key="8">
    <source>
        <dbReference type="RuleBase" id="RU364072"/>
    </source>
</evidence>
<evidence type="ECO:0000259" key="10">
    <source>
        <dbReference type="PROSITE" id="PS50968"/>
    </source>
</evidence>
<sequence length="163" mass="17827">MNFDQIKELIEKIDASSLKVFELNNDLVSIKMSKNDSAPVPTQPEAARQAIEPQRVESTSSIERSVVVSENGKQAEETETLENVHEITAPIVGTSYLASSPDKPPFVKAGDKIEKGQPLVIIEAMKVMNEIKSDVSGTVHKVLVEDGQPIEFGQPLVQITDTE</sequence>
<evidence type="ECO:0000256" key="7">
    <source>
        <dbReference type="ARBA" id="ARBA00023267"/>
    </source>
</evidence>
<keyword evidence="4 8" id="KW-0276">Fatty acid metabolism</keyword>
<keyword evidence="7 8" id="KW-0092">Biotin</keyword>
<proteinExistence type="predicted"/>
<dbReference type="InterPro" id="IPR000089">
    <property type="entry name" value="Biotin_lipoyl"/>
</dbReference>
<comment type="pathway">
    <text evidence="1 8">Lipid metabolism; fatty acid biosynthesis.</text>
</comment>
<dbReference type="CDD" id="cd06850">
    <property type="entry name" value="biotinyl_domain"/>
    <property type="match status" value="1"/>
</dbReference>
<dbReference type="UniPathway" id="UPA00094"/>
<protein>
    <recommendedName>
        <fullName evidence="2 8">Biotin carboxyl carrier protein of acetyl-CoA carboxylase</fullName>
    </recommendedName>
</protein>
<dbReference type="GO" id="GO:0009317">
    <property type="term" value="C:acetyl-CoA carboxylase complex"/>
    <property type="evidence" value="ECO:0007669"/>
    <property type="project" value="InterPro"/>
</dbReference>
<dbReference type="PANTHER" id="PTHR45266">
    <property type="entry name" value="OXALOACETATE DECARBOXYLASE ALPHA CHAIN"/>
    <property type="match status" value="1"/>
</dbReference>
<dbReference type="PROSITE" id="PS50968">
    <property type="entry name" value="BIOTINYL_LIPOYL"/>
    <property type="match status" value="1"/>
</dbReference>
<keyword evidence="12" id="KW-1185">Reference proteome</keyword>
<dbReference type="Pfam" id="PF00364">
    <property type="entry name" value="Biotin_lipoyl"/>
    <property type="match status" value="1"/>
</dbReference>
<dbReference type="Gene3D" id="2.40.50.100">
    <property type="match status" value="1"/>
</dbReference>
<evidence type="ECO:0000313" key="11">
    <source>
        <dbReference type="EMBL" id="SFJ86945.1"/>
    </source>
</evidence>
<keyword evidence="6 8" id="KW-0275">Fatty acid biosynthesis</keyword>
<dbReference type="NCBIfam" id="TIGR00531">
    <property type="entry name" value="BCCP"/>
    <property type="match status" value="1"/>
</dbReference>
<dbReference type="GO" id="GO:0006633">
    <property type="term" value="P:fatty acid biosynthetic process"/>
    <property type="evidence" value="ECO:0007669"/>
    <property type="project" value="UniProtKB-UniPathway"/>
</dbReference>
<dbReference type="EMBL" id="FOSJ01000001">
    <property type="protein sequence ID" value="SFJ86945.1"/>
    <property type="molecule type" value="Genomic_DNA"/>
</dbReference>
<dbReference type="Proteomes" id="UP000199589">
    <property type="component" value="Unassembled WGS sequence"/>
</dbReference>
<dbReference type="FunFam" id="2.40.50.100:FF:000003">
    <property type="entry name" value="Acetyl-CoA carboxylase biotin carboxyl carrier protein"/>
    <property type="match status" value="1"/>
</dbReference>
<gene>
    <name evidence="11" type="ORF">SAMN04488569_1001154</name>
</gene>
<evidence type="ECO:0000256" key="6">
    <source>
        <dbReference type="ARBA" id="ARBA00023160"/>
    </source>
</evidence>
<dbReference type="SUPFAM" id="SSF51230">
    <property type="entry name" value="Single hybrid motif"/>
    <property type="match status" value="1"/>
</dbReference>
<evidence type="ECO:0000256" key="3">
    <source>
        <dbReference type="ARBA" id="ARBA00022516"/>
    </source>
</evidence>
<comment type="function">
    <text evidence="8">This protein is a component of the acetyl coenzyme A carboxylase complex; first, biotin carboxylase catalyzes the carboxylation of the carrier protein and then the transcarboxylase transfers the carboxyl group to form malonyl-CoA.</text>
</comment>
<dbReference type="PANTHER" id="PTHR45266:SF3">
    <property type="entry name" value="OXALOACETATE DECARBOXYLASE ALPHA CHAIN"/>
    <property type="match status" value="1"/>
</dbReference>
<dbReference type="PRINTS" id="PR01071">
    <property type="entry name" value="ACOABIOTINCC"/>
</dbReference>
<organism evidence="11 12">
    <name type="scientific">Marinilactibacillus piezotolerans</name>
    <dbReference type="NCBI Taxonomy" id="258723"/>
    <lineage>
        <taxon>Bacteria</taxon>
        <taxon>Bacillati</taxon>
        <taxon>Bacillota</taxon>
        <taxon>Bacilli</taxon>
        <taxon>Lactobacillales</taxon>
        <taxon>Carnobacteriaceae</taxon>
        <taxon>Marinilactibacillus</taxon>
    </lineage>
</organism>
<dbReference type="RefSeq" id="WP_091895354.1">
    <property type="nucleotide sequence ID" value="NZ_FOSJ01000001.1"/>
</dbReference>
<dbReference type="PROSITE" id="PS00188">
    <property type="entry name" value="BIOTIN"/>
    <property type="match status" value="1"/>
</dbReference>
<name>A0A1I3UV83_9LACT</name>
<keyword evidence="3 8" id="KW-0444">Lipid biosynthesis</keyword>
<dbReference type="AlphaFoldDB" id="A0A1I3UV83"/>
<keyword evidence="5 8" id="KW-0443">Lipid metabolism</keyword>
<dbReference type="InterPro" id="IPR001249">
    <property type="entry name" value="AcCoA_biotinCC"/>
</dbReference>
<reference evidence="12" key="1">
    <citation type="submission" date="2016-10" db="EMBL/GenBank/DDBJ databases">
        <authorList>
            <person name="Varghese N."/>
            <person name="Submissions S."/>
        </authorList>
    </citation>
    <scope>NUCLEOTIDE SEQUENCE [LARGE SCALE GENOMIC DNA]</scope>
    <source>
        <strain evidence="12">DSM 16108</strain>
    </source>
</reference>
<dbReference type="OrthoDB" id="9811735at2"/>
<evidence type="ECO:0000256" key="4">
    <source>
        <dbReference type="ARBA" id="ARBA00022832"/>
    </source>
</evidence>
<evidence type="ECO:0000313" key="12">
    <source>
        <dbReference type="Proteomes" id="UP000199589"/>
    </source>
</evidence>
<evidence type="ECO:0000256" key="2">
    <source>
        <dbReference type="ARBA" id="ARBA00017562"/>
    </source>
</evidence>
<feature type="domain" description="Lipoyl-binding" evidence="10">
    <location>
        <begin position="84"/>
        <end position="160"/>
    </location>
</feature>
<dbReference type="InterPro" id="IPR001882">
    <property type="entry name" value="Biotin_BS"/>
</dbReference>
<dbReference type="GO" id="GO:0003989">
    <property type="term" value="F:acetyl-CoA carboxylase activity"/>
    <property type="evidence" value="ECO:0007669"/>
    <property type="project" value="InterPro"/>
</dbReference>
<dbReference type="InterPro" id="IPR050709">
    <property type="entry name" value="Biotin_Carboxyl_Carrier/Decarb"/>
</dbReference>
<evidence type="ECO:0000256" key="5">
    <source>
        <dbReference type="ARBA" id="ARBA00023098"/>
    </source>
</evidence>
<evidence type="ECO:0000256" key="1">
    <source>
        <dbReference type="ARBA" id="ARBA00005194"/>
    </source>
</evidence>